<gene>
    <name evidence="1" type="ORF">MSP8886_02702</name>
</gene>
<sequence length="1227" mass="133548">MSQTNNPLIVPMTVEALVVNNSVRGNIFVRSQMQYDLLNNTTVGPGNAQGGLNNNDTDFTTVSGDIPNTQISTADYYNGVYLKWRLPKAFTHGVHNAQQHNTVFPLVPNRWLVVRYSGTNLAQRTATAWIIESDYEQSSPPSQPQNIAQESTEYLSTTQALTPTWIGRNINLATQSWQESGHSLNLTAVGPGNPAFAAYQPQCNNVFSFVDCLNDTAAQTFSYAVYGWFSSATDDPLSNPNSLSFADLLTSLSWTIPKDTPKGTQASWCLLSGAVDGVQWQTTQLPAGGTPTGENPIAIAVGNTATEALTSLISTQSSGSIAANFLNAFQLDALDLLDRPDGIGLVAEKLQASFFQKYSGGYHWSIVDAPNDTTPISNSELQKEQTWLATLNQAQTALDQAILTLAELQTQLYVMWWKSIQPYKTITKFIDHKFKKVPANPSQPDPQFFAQQLDPQTSGSIAYQTNQQLQHVQTLLQSVPHGNTPAALEAAIQSYAQTQQLPSSRQLKRLNNSAFFVPNDPVVLLTGTGAAGIASTADSVLCRFPSQLVSGFTYQGHTINAATSGLSIPQPTLTQVTGAPWTAELMTALTTENFFLDPNNAAALNAAVAGSGTAGVNAQNVLGTYPDTVAVHQWQQNPWRPLLLLWEGKYYPIDYGTAAAPNWSFSDHQYQWNGELASVGSLMALSGLIQLAPTAATNMKARIQKFLTLHPNLTPQETAAFNTLLTFVTQSHEWELLSQSLDGFNSQLRLALPGVYPGPNTSSAAMASLIGHTDTKPPLLLDDVNDQPPPSQFQPWRSGQFEFSSLVIVDEWGQALWPINLQDQTLENLYLPAELTPHYQAPDTTGGSGTAPVYNGHSRIQFPPALLQPAQLNFSLISATSDNTAYVPGNAATDPICGWVLPNHLDASLMAYDAQGNALGEMAANATATQINWTPLPNSPYTTLQQIATAIPHFGQFLVSLQQQSVSTFAAFLTAIDETLWTTAPIGTTFDKDLSILMGRPLAMLRAKLQLDLNAAPYNDPSWQYTQTPAQSPLPGYQFAIELGNRQKLDDGLIGYFTQGQYDTFNIVTEADSTNNSYLNTIGNSNNYIYLPVTGENSAYVSMLVDPRAAIHATTAILPIVQLRPPPHLIAEALAKIKISFKVDGILTDQQINHAGISTVLMPTPKTKAGQWNWLEQDSSSTWNNYTVAANNNQARLSNILPTLRRGRLQLSNALPKDKQQQKKQKP</sequence>
<dbReference type="STRING" id="1792290.MSP8886_02702"/>
<keyword evidence="2" id="KW-1185">Reference proteome</keyword>
<reference evidence="1 2" key="1">
    <citation type="submission" date="2016-06" db="EMBL/GenBank/DDBJ databases">
        <authorList>
            <person name="Kjaerup R.B."/>
            <person name="Dalgaard T.S."/>
            <person name="Juul-Madsen H.R."/>
        </authorList>
    </citation>
    <scope>NUCLEOTIDE SEQUENCE [LARGE SCALE GENOMIC DNA]</scope>
    <source>
        <strain evidence="1 2">CECT 8886</strain>
    </source>
</reference>
<protein>
    <submittedName>
        <fullName evidence="1">Uncharacterized protein</fullName>
    </submittedName>
</protein>
<proteinExistence type="predicted"/>
<dbReference type="OrthoDB" id="6091628at2"/>
<dbReference type="RefSeq" id="WP_067017263.1">
    <property type="nucleotide sequence ID" value="NZ_FLOB01000006.1"/>
</dbReference>
<evidence type="ECO:0000313" key="2">
    <source>
        <dbReference type="Proteomes" id="UP000092544"/>
    </source>
</evidence>
<name>A0A1A8TK39_9GAMM</name>
<organism evidence="1 2">
    <name type="scientific">Marinomonas spartinae</name>
    <dbReference type="NCBI Taxonomy" id="1792290"/>
    <lineage>
        <taxon>Bacteria</taxon>
        <taxon>Pseudomonadati</taxon>
        <taxon>Pseudomonadota</taxon>
        <taxon>Gammaproteobacteria</taxon>
        <taxon>Oceanospirillales</taxon>
        <taxon>Oceanospirillaceae</taxon>
        <taxon>Marinomonas</taxon>
    </lineage>
</organism>
<evidence type="ECO:0000313" key="1">
    <source>
        <dbReference type="EMBL" id="SBS33279.1"/>
    </source>
</evidence>
<accession>A0A1A8TK39</accession>
<dbReference type="EMBL" id="FLOB01000006">
    <property type="protein sequence ID" value="SBS33279.1"/>
    <property type="molecule type" value="Genomic_DNA"/>
</dbReference>
<dbReference type="AlphaFoldDB" id="A0A1A8TK39"/>
<dbReference type="Proteomes" id="UP000092544">
    <property type="component" value="Unassembled WGS sequence"/>
</dbReference>